<evidence type="ECO:0000313" key="2">
    <source>
        <dbReference type="Proteomes" id="UP000311919"/>
    </source>
</evidence>
<evidence type="ECO:0000313" key="1">
    <source>
        <dbReference type="EMBL" id="TNN15884.1"/>
    </source>
</evidence>
<accession>A0A4Z2DHB9</accession>
<dbReference type="Proteomes" id="UP000311919">
    <property type="component" value="Unassembled WGS sequence"/>
</dbReference>
<comment type="caution">
    <text evidence="1">The sequence shown here is derived from an EMBL/GenBank/DDBJ whole genome shotgun (WGS) entry which is preliminary data.</text>
</comment>
<sequence length="149" mass="16766">MIELETSPKKSRWEDVASLFPPSKCTVDNKSLEEDQSDEIMCINVENLNSFSANSRQNYFSHLRPQYGITLKDYSSEFGEISQADCMSSNIEFLTYPYSMADSQGNRDELSTPVTITGFDNSSGLSADSYVSLLENDVDIIIIFIVKLM</sequence>
<dbReference type="EMBL" id="SKCS01000140">
    <property type="protein sequence ID" value="TNN15884.1"/>
    <property type="molecule type" value="Genomic_DNA"/>
</dbReference>
<protein>
    <submittedName>
        <fullName evidence="1">Nuclear hormone receptor</fullName>
    </submittedName>
</protein>
<keyword evidence="2" id="KW-1185">Reference proteome</keyword>
<dbReference type="AlphaFoldDB" id="A0A4Z2DHB9"/>
<proteinExistence type="predicted"/>
<keyword evidence="1" id="KW-0675">Receptor</keyword>
<reference evidence="1 2" key="1">
    <citation type="submission" date="2019-03" db="EMBL/GenBank/DDBJ databases">
        <title>An improved genome assembly of the fluke Schistosoma japonicum.</title>
        <authorList>
            <person name="Hu W."/>
            <person name="Luo F."/>
            <person name="Yin M."/>
            <person name="Mo X."/>
            <person name="Sun C."/>
            <person name="Wu Q."/>
            <person name="Zhu B."/>
            <person name="Xiang M."/>
            <person name="Wang J."/>
            <person name="Wang Y."/>
            <person name="Zhang T."/>
            <person name="Xu B."/>
            <person name="Zheng H."/>
            <person name="Feng Z."/>
        </authorList>
    </citation>
    <scope>NUCLEOTIDE SEQUENCE [LARGE SCALE GENOMIC DNA]</scope>
    <source>
        <strain evidence="1">HuSjv2</strain>
        <tissue evidence="1">Worms</tissue>
    </source>
</reference>
<organism evidence="1 2">
    <name type="scientific">Schistosoma japonicum</name>
    <name type="common">Blood fluke</name>
    <dbReference type="NCBI Taxonomy" id="6182"/>
    <lineage>
        <taxon>Eukaryota</taxon>
        <taxon>Metazoa</taxon>
        <taxon>Spiralia</taxon>
        <taxon>Lophotrochozoa</taxon>
        <taxon>Platyhelminthes</taxon>
        <taxon>Trematoda</taxon>
        <taxon>Digenea</taxon>
        <taxon>Strigeidida</taxon>
        <taxon>Schistosomatoidea</taxon>
        <taxon>Schistosomatidae</taxon>
        <taxon>Schistosoma</taxon>
    </lineage>
</organism>
<name>A0A4Z2DHB9_SCHJA</name>
<dbReference type="OrthoDB" id="5850793at2759"/>
<gene>
    <name evidence="1" type="ORF">EWB00_001006</name>
</gene>